<dbReference type="AlphaFoldDB" id="A0A5C5U0Y3"/>
<dbReference type="OrthoDB" id="5976089at2"/>
<evidence type="ECO:0000256" key="1">
    <source>
        <dbReference type="SAM" id="MobiDB-lite"/>
    </source>
</evidence>
<proteinExistence type="predicted"/>
<sequence length="68" mass="7456">MDTFACFPHNLRWTAQQLADAVPLRLHELYAITVDGPGHPAANGAGVPRRPRPPYAGRSPLPPRFRVG</sequence>
<feature type="region of interest" description="Disordered" evidence="1">
    <location>
        <begin position="37"/>
        <end position="68"/>
    </location>
</feature>
<reference evidence="2 3" key="1">
    <citation type="submission" date="2019-07" db="EMBL/GenBank/DDBJ databases">
        <title>Luteimonas sp. YD-1 nov., isolated from acidic soil.</title>
        <authorList>
            <person name="Zhou J."/>
        </authorList>
    </citation>
    <scope>NUCLEOTIDE SEQUENCE [LARGE SCALE GENOMIC DNA]</scope>
    <source>
        <strain evidence="2 3">YD-1</strain>
    </source>
</reference>
<organism evidence="2 3">
    <name type="scientific">Luteimonas wenzhouensis</name>
    <dbReference type="NCBI Taxonomy" id="2599615"/>
    <lineage>
        <taxon>Bacteria</taxon>
        <taxon>Pseudomonadati</taxon>
        <taxon>Pseudomonadota</taxon>
        <taxon>Gammaproteobacteria</taxon>
        <taxon>Lysobacterales</taxon>
        <taxon>Lysobacteraceae</taxon>
        <taxon>Luteimonas</taxon>
    </lineage>
</organism>
<gene>
    <name evidence="2" type="ORF">FQY79_06930</name>
</gene>
<dbReference type="Proteomes" id="UP000315949">
    <property type="component" value="Unassembled WGS sequence"/>
</dbReference>
<name>A0A5C5U0Y3_9GAMM</name>
<accession>A0A5C5U0Y3</accession>
<keyword evidence="3" id="KW-1185">Reference proteome</keyword>
<comment type="caution">
    <text evidence="2">The sequence shown here is derived from an EMBL/GenBank/DDBJ whole genome shotgun (WGS) entry which is preliminary data.</text>
</comment>
<dbReference type="EMBL" id="VOHE01000003">
    <property type="protein sequence ID" value="TWT19577.1"/>
    <property type="molecule type" value="Genomic_DNA"/>
</dbReference>
<evidence type="ECO:0000313" key="2">
    <source>
        <dbReference type="EMBL" id="TWT19577.1"/>
    </source>
</evidence>
<protein>
    <submittedName>
        <fullName evidence="2">Uncharacterized protein</fullName>
    </submittedName>
</protein>
<evidence type="ECO:0000313" key="3">
    <source>
        <dbReference type="Proteomes" id="UP000315949"/>
    </source>
</evidence>
<dbReference type="RefSeq" id="WP_146312113.1">
    <property type="nucleotide sequence ID" value="NZ_VOHE01000003.1"/>
</dbReference>